<dbReference type="Proteomes" id="UP001497522">
    <property type="component" value="Chromosome 1"/>
</dbReference>
<evidence type="ECO:0000256" key="6">
    <source>
        <dbReference type="RuleBase" id="RU368066"/>
    </source>
</evidence>
<gene>
    <name evidence="8" type="ORF">CSSPJE1EN2_LOCUS1066</name>
</gene>
<keyword evidence="5 6" id="KW-0472">Membrane</keyword>
<feature type="transmembrane region" description="Helical" evidence="6">
    <location>
        <begin position="405"/>
        <end position="425"/>
    </location>
</feature>
<evidence type="ECO:0000313" key="9">
    <source>
        <dbReference type="Proteomes" id="UP001497522"/>
    </source>
</evidence>
<dbReference type="InterPro" id="IPR007603">
    <property type="entry name" value="Choline_transptr-like"/>
</dbReference>
<keyword evidence="9" id="KW-1185">Reference proteome</keyword>
<feature type="transmembrane region" description="Helical" evidence="6">
    <location>
        <begin position="478"/>
        <end position="498"/>
    </location>
</feature>
<comment type="subcellular location">
    <subcellularLocation>
        <location evidence="6">Cell membrane</location>
        <topology evidence="6">Multi-pass membrane protein</topology>
    </subcellularLocation>
    <subcellularLocation>
        <location evidence="1">Membrane</location>
        <topology evidence="1">Multi-pass membrane protein</topology>
    </subcellularLocation>
</comment>
<feature type="transmembrane region" description="Helical" evidence="6">
    <location>
        <begin position="375"/>
        <end position="393"/>
    </location>
</feature>
<feature type="compositionally biased region" description="Pro residues" evidence="7">
    <location>
        <begin position="102"/>
        <end position="118"/>
    </location>
</feature>
<accession>A0ABP1A6E3</accession>
<organism evidence="8 9">
    <name type="scientific">Sphagnum jensenii</name>
    <dbReference type="NCBI Taxonomy" id="128206"/>
    <lineage>
        <taxon>Eukaryota</taxon>
        <taxon>Viridiplantae</taxon>
        <taxon>Streptophyta</taxon>
        <taxon>Embryophyta</taxon>
        <taxon>Bryophyta</taxon>
        <taxon>Sphagnophytina</taxon>
        <taxon>Sphagnopsida</taxon>
        <taxon>Sphagnales</taxon>
        <taxon>Sphagnaceae</taxon>
        <taxon>Sphagnum</taxon>
    </lineage>
</organism>
<comment type="function">
    <text evidence="6">Choline transporter.</text>
</comment>
<dbReference type="EMBL" id="OZ023702">
    <property type="protein sequence ID" value="CAK9858071.1"/>
    <property type="molecule type" value="Genomic_DNA"/>
</dbReference>
<feature type="compositionally biased region" description="Pro residues" evidence="7">
    <location>
        <begin position="248"/>
        <end position="260"/>
    </location>
</feature>
<evidence type="ECO:0000256" key="2">
    <source>
        <dbReference type="ARBA" id="ARBA00007168"/>
    </source>
</evidence>
<evidence type="ECO:0000256" key="3">
    <source>
        <dbReference type="ARBA" id="ARBA00022692"/>
    </source>
</evidence>
<feature type="compositionally biased region" description="Low complexity" evidence="7">
    <location>
        <begin position="25"/>
        <end position="34"/>
    </location>
</feature>
<sequence length="750" mass="81466">MATRFPYHNSEESDLDIDGRPPFSPRSGYYPRGGPAYGGPAPPFFPGLPPYYDFPPPSGYPPLGPEDARGGQGYPPPPGYMERAPPAGYLPSDYRRGGGGGGPPPFDASRGYPPPPYETNPGYVPQGSDPYDRDRGYPPPPGSRFFNPPPAYVPDPSSVPYPPPSYPERPPHDVYPPPGRPVNAADGFPPLPYSPTRGAGGPSPPRRPPVQQYPPQPPVQPYPPPPPPVNENAGFPSPPLPHNANAGYPPPRPGPIPPGAVPYGVASGLRPPRFSRGQQFRSRFPTGFQSSGRIWRSTFAGCRDYWAAILFVVHFWAVIGVCIYLGVTGIRKTNHNNAIRARDSVHALVNSLNSTLSPSPAPTPLPASSYSIRDWAPQLATAAGAAVIFAWIWQSLIRMFPRTMIYTCLIMGSVTTGLLGIILISTGNVKGLVGLIFIAAALFQALFVQLVKARIPFAAIMLLKVLLVTGRYPGLYFVSYSAVFIAMCWIAIWIFGAAGAVSIPYGGYYVALLIISLAWSIEVLRNTVNITVAGTVGTFYFKEHAMPRNPTLRALVHACTISFGSVCLGSLFVAIIQTLHAIAQSIANQQRGHEFLFSCVTCFLGILDNLIRYFNKWAFVQVAVHGKNFTTAARDTWNMFQVDRVDVLINDDLTGAVLFTGCIVGGGVTALVAGIWTFATHRNLTVGIAIVAFFIGYFLMYLTMVVAESGVAAYYVCFAEDHKVLESNDPPLYQYMCDRKSYLEQQSQLS</sequence>
<dbReference type="Pfam" id="PF04515">
    <property type="entry name" value="Choline_transpo"/>
    <property type="match status" value="1"/>
</dbReference>
<dbReference type="PANTHER" id="PTHR12385">
    <property type="entry name" value="CHOLINE TRANSPORTER-LIKE (SLC FAMILY 44)"/>
    <property type="match status" value="1"/>
</dbReference>
<feature type="transmembrane region" description="Helical" evidence="6">
    <location>
        <begin position="554"/>
        <end position="583"/>
    </location>
</feature>
<dbReference type="PANTHER" id="PTHR12385:SF93">
    <property type="entry name" value="CHOLINE TRANSPORTER-LIKE PROTEIN"/>
    <property type="match status" value="1"/>
</dbReference>
<comment type="similarity">
    <text evidence="2 6">Belongs to the CTL (choline transporter-like) family.</text>
</comment>
<evidence type="ECO:0000256" key="4">
    <source>
        <dbReference type="ARBA" id="ARBA00022989"/>
    </source>
</evidence>
<feature type="transmembrane region" description="Helical" evidence="6">
    <location>
        <begin position="686"/>
        <end position="707"/>
    </location>
</feature>
<feature type="transmembrane region" description="Helical" evidence="6">
    <location>
        <begin position="431"/>
        <end position="448"/>
    </location>
</feature>
<keyword evidence="4 6" id="KW-1133">Transmembrane helix</keyword>
<feature type="region of interest" description="Disordered" evidence="7">
    <location>
        <begin position="1"/>
        <end position="283"/>
    </location>
</feature>
<feature type="transmembrane region" description="Helical" evidence="6">
    <location>
        <begin position="505"/>
        <end position="521"/>
    </location>
</feature>
<proteinExistence type="inferred from homology"/>
<feature type="transmembrane region" description="Helical" evidence="6">
    <location>
        <begin position="305"/>
        <end position="327"/>
    </location>
</feature>
<evidence type="ECO:0000256" key="1">
    <source>
        <dbReference type="ARBA" id="ARBA00004141"/>
    </source>
</evidence>
<evidence type="ECO:0000313" key="8">
    <source>
        <dbReference type="EMBL" id="CAK9858071.1"/>
    </source>
</evidence>
<feature type="transmembrane region" description="Helical" evidence="6">
    <location>
        <begin position="656"/>
        <end position="679"/>
    </location>
</feature>
<name>A0ABP1A6E3_9BRYO</name>
<keyword evidence="3 6" id="KW-0812">Transmembrane</keyword>
<feature type="compositionally biased region" description="Pro residues" evidence="7">
    <location>
        <begin position="137"/>
        <end position="180"/>
    </location>
</feature>
<feature type="compositionally biased region" description="Pro residues" evidence="7">
    <location>
        <begin position="40"/>
        <end position="64"/>
    </location>
</feature>
<evidence type="ECO:0000256" key="5">
    <source>
        <dbReference type="ARBA" id="ARBA00023136"/>
    </source>
</evidence>
<feature type="compositionally biased region" description="Pro residues" evidence="7">
    <location>
        <begin position="202"/>
        <end position="229"/>
    </location>
</feature>
<feature type="compositionally biased region" description="Low complexity" evidence="7">
    <location>
        <begin position="274"/>
        <end position="283"/>
    </location>
</feature>
<protein>
    <recommendedName>
        <fullName evidence="6">Choline transporter-like protein</fullName>
    </recommendedName>
</protein>
<reference evidence="8 9" key="1">
    <citation type="submission" date="2024-03" db="EMBL/GenBank/DDBJ databases">
        <authorList>
            <consortium name="ELIXIR-Norway"/>
            <consortium name="Elixir Norway"/>
        </authorList>
    </citation>
    <scope>NUCLEOTIDE SEQUENCE [LARGE SCALE GENOMIC DNA]</scope>
</reference>
<evidence type="ECO:0000256" key="7">
    <source>
        <dbReference type="SAM" id="MobiDB-lite"/>
    </source>
</evidence>